<protein>
    <submittedName>
        <fullName evidence="1">YabP/YqfC family sporulation protein</fullName>
    </submittedName>
</protein>
<organism evidence="1 2">
    <name type="scientific">Candidatus Ruthenibacterium merdavium</name>
    <dbReference type="NCBI Taxonomy" id="2838752"/>
    <lineage>
        <taxon>Bacteria</taxon>
        <taxon>Bacillati</taxon>
        <taxon>Bacillota</taxon>
        <taxon>Clostridia</taxon>
        <taxon>Eubacteriales</taxon>
        <taxon>Oscillospiraceae</taxon>
        <taxon>Ruthenibacterium</taxon>
    </lineage>
</organism>
<dbReference type="Proteomes" id="UP000823918">
    <property type="component" value="Unassembled WGS sequence"/>
</dbReference>
<dbReference type="Gene3D" id="2.60.40.2000">
    <property type="match status" value="1"/>
</dbReference>
<sequence>MNTVGMTGTNTEKSKEWTAQKHHVILQDRTAMTVTGVKEVVSCDETGVCVDTVCGRLNVGGKGLRVNELSVKEGEIRVSGEIEFVQYTKVKESGTSIWKRMMR</sequence>
<dbReference type="AlphaFoldDB" id="A0A9D2Q5R3"/>
<accession>A0A9D2Q5R3</accession>
<evidence type="ECO:0000313" key="2">
    <source>
        <dbReference type="Proteomes" id="UP000823918"/>
    </source>
</evidence>
<reference evidence="1" key="2">
    <citation type="submission" date="2021-04" db="EMBL/GenBank/DDBJ databases">
        <authorList>
            <person name="Gilroy R."/>
        </authorList>
    </citation>
    <scope>NUCLEOTIDE SEQUENCE</scope>
    <source>
        <strain evidence="1">5933</strain>
    </source>
</reference>
<dbReference type="Pfam" id="PF07873">
    <property type="entry name" value="YabP"/>
    <property type="match status" value="1"/>
</dbReference>
<reference evidence="1" key="1">
    <citation type="journal article" date="2021" name="PeerJ">
        <title>Extensive microbial diversity within the chicken gut microbiome revealed by metagenomics and culture.</title>
        <authorList>
            <person name="Gilroy R."/>
            <person name="Ravi A."/>
            <person name="Getino M."/>
            <person name="Pursley I."/>
            <person name="Horton D.L."/>
            <person name="Alikhan N.F."/>
            <person name="Baker D."/>
            <person name="Gharbi K."/>
            <person name="Hall N."/>
            <person name="Watson M."/>
            <person name="Adriaenssens E.M."/>
            <person name="Foster-Nyarko E."/>
            <person name="Jarju S."/>
            <person name="Secka A."/>
            <person name="Antonio M."/>
            <person name="Oren A."/>
            <person name="Chaudhuri R.R."/>
            <person name="La Ragione R."/>
            <person name="Hildebrand F."/>
            <person name="Pallen M.J."/>
        </authorList>
    </citation>
    <scope>NUCLEOTIDE SEQUENCE</scope>
    <source>
        <strain evidence="1">5933</strain>
    </source>
</reference>
<evidence type="ECO:0000313" key="1">
    <source>
        <dbReference type="EMBL" id="HJC71991.1"/>
    </source>
</evidence>
<comment type="caution">
    <text evidence="1">The sequence shown here is derived from an EMBL/GenBank/DDBJ whole genome shotgun (WGS) entry which is preliminary data.</text>
</comment>
<name>A0A9D2Q5R3_9FIRM</name>
<gene>
    <name evidence="1" type="ORF">H9698_04250</name>
</gene>
<dbReference type="EMBL" id="DWWA01000020">
    <property type="protein sequence ID" value="HJC71991.1"/>
    <property type="molecule type" value="Genomic_DNA"/>
</dbReference>
<proteinExistence type="predicted"/>
<dbReference type="InterPro" id="IPR022476">
    <property type="entry name" value="Spore_YabP/YqfC"/>
</dbReference>
<dbReference type="InterPro" id="IPR038705">
    <property type="entry name" value="YabP_sf"/>
</dbReference>